<dbReference type="InterPro" id="IPR058676">
    <property type="entry name" value="YuzK"/>
</dbReference>
<evidence type="ECO:0000313" key="1">
    <source>
        <dbReference type="EMBL" id="MDQ0344967.1"/>
    </source>
</evidence>
<evidence type="ECO:0000313" key="2">
    <source>
        <dbReference type="Proteomes" id="UP001232343"/>
    </source>
</evidence>
<comment type="caution">
    <text evidence="1">The sequence shown here is derived from an EMBL/GenBank/DDBJ whole genome shotgun (WGS) entry which is preliminary data.</text>
</comment>
<dbReference type="EMBL" id="JAUSUO010000012">
    <property type="protein sequence ID" value="MDQ0344967.1"/>
    <property type="molecule type" value="Genomic_DNA"/>
</dbReference>
<organism evidence="1 2">
    <name type="scientific">Lederbergia wuyishanensis</name>
    <dbReference type="NCBI Taxonomy" id="1347903"/>
    <lineage>
        <taxon>Bacteria</taxon>
        <taxon>Bacillati</taxon>
        <taxon>Bacillota</taxon>
        <taxon>Bacilli</taxon>
        <taxon>Bacillales</taxon>
        <taxon>Bacillaceae</taxon>
        <taxon>Lederbergia</taxon>
    </lineage>
</organism>
<sequence>MYGAHGVGYETYKRQHQVRVIIEKKREKEYVLSQRLRSDLERKIHS</sequence>
<gene>
    <name evidence="1" type="ORF">J2S14_003812</name>
</gene>
<dbReference type="Proteomes" id="UP001232343">
    <property type="component" value="Unassembled WGS sequence"/>
</dbReference>
<proteinExistence type="predicted"/>
<accession>A0ABU0D9C1</accession>
<keyword evidence="2" id="KW-1185">Reference proteome</keyword>
<reference evidence="1 2" key="1">
    <citation type="submission" date="2023-07" db="EMBL/GenBank/DDBJ databases">
        <title>Genomic Encyclopedia of Type Strains, Phase IV (KMG-IV): sequencing the most valuable type-strain genomes for metagenomic binning, comparative biology and taxonomic classification.</title>
        <authorList>
            <person name="Goeker M."/>
        </authorList>
    </citation>
    <scope>NUCLEOTIDE SEQUENCE [LARGE SCALE GENOMIC DNA]</scope>
    <source>
        <strain evidence="1 2">DSM 27848</strain>
    </source>
</reference>
<name>A0ABU0D9C1_9BACI</name>
<protein>
    <submittedName>
        <fullName evidence="1">Uncharacterized protein</fullName>
    </submittedName>
</protein>
<dbReference type="Pfam" id="PF26149">
    <property type="entry name" value="YuzK"/>
    <property type="match status" value="1"/>
</dbReference>